<comment type="caution">
    <text evidence="1">The sequence shown here is derived from an EMBL/GenBank/DDBJ whole genome shotgun (WGS) entry which is preliminary data.</text>
</comment>
<protein>
    <submittedName>
        <fullName evidence="1">Uncharacterized protein</fullName>
    </submittedName>
</protein>
<evidence type="ECO:0000313" key="2">
    <source>
        <dbReference type="Proteomes" id="UP000700596"/>
    </source>
</evidence>
<proteinExistence type="predicted"/>
<sequence length="195" mass="21873">MCPSPPGLVACLWNLASGAGREKYETMMTAIWASDTYAHHHRQLFTAIINETRRDETRRRQSLGRGHAAQMGFLSMAAWGVLRSRAMRGELSCEGLAVHSDATVHQENSSALESKCIGTTVQDTAARAKAPPAITHTLWRRVAGEPGCFRRDHLPPFTPRRRRLLDVEAIETHPQYLEDEDDKRQQMEDNIGHGC</sequence>
<keyword evidence="2" id="KW-1185">Reference proteome</keyword>
<name>A0A9P9DIM8_9PLEO</name>
<accession>A0A9P9DIM8</accession>
<dbReference type="AlphaFoldDB" id="A0A9P9DIM8"/>
<gene>
    <name evidence="1" type="ORF">B0J11DRAFT_570327</name>
</gene>
<dbReference type="Proteomes" id="UP000700596">
    <property type="component" value="Unassembled WGS sequence"/>
</dbReference>
<evidence type="ECO:0000313" key="1">
    <source>
        <dbReference type="EMBL" id="KAH7119923.1"/>
    </source>
</evidence>
<reference evidence="1" key="1">
    <citation type="journal article" date="2021" name="Nat. Commun.">
        <title>Genetic determinants of endophytism in the Arabidopsis root mycobiome.</title>
        <authorList>
            <person name="Mesny F."/>
            <person name="Miyauchi S."/>
            <person name="Thiergart T."/>
            <person name="Pickel B."/>
            <person name="Atanasova L."/>
            <person name="Karlsson M."/>
            <person name="Huettel B."/>
            <person name="Barry K.W."/>
            <person name="Haridas S."/>
            <person name="Chen C."/>
            <person name="Bauer D."/>
            <person name="Andreopoulos W."/>
            <person name="Pangilinan J."/>
            <person name="LaButti K."/>
            <person name="Riley R."/>
            <person name="Lipzen A."/>
            <person name="Clum A."/>
            <person name="Drula E."/>
            <person name="Henrissat B."/>
            <person name="Kohler A."/>
            <person name="Grigoriev I.V."/>
            <person name="Martin F.M."/>
            <person name="Hacquard S."/>
        </authorList>
    </citation>
    <scope>NUCLEOTIDE SEQUENCE</scope>
    <source>
        <strain evidence="1">MPI-CAGE-CH-0243</strain>
    </source>
</reference>
<organism evidence="1 2">
    <name type="scientific">Dendryphion nanum</name>
    <dbReference type="NCBI Taxonomy" id="256645"/>
    <lineage>
        <taxon>Eukaryota</taxon>
        <taxon>Fungi</taxon>
        <taxon>Dikarya</taxon>
        <taxon>Ascomycota</taxon>
        <taxon>Pezizomycotina</taxon>
        <taxon>Dothideomycetes</taxon>
        <taxon>Pleosporomycetidae</taxon>
        <taxon>Pleosporales</taxon>
        <taxon>Torulaceae</taxon>
        <taxon>Dendryphion</taxon>
    </lineage>
</organism>
<dbReference type="EMBL" id="JAGMWT010000011">
    <property type="protein sequence ID" value="KAH7119923.1"/>
    <property type="molecule type" value="Genomic_DNA"/>
</dbReference>